<sequence>MASKVPTDDINAFSNVLTGLSGLAAALSLRRVGHNVTVLERDVEILKGGPGGGCRLTPNMTKVLMHWGLKPELQARGVRKRSVVFNKTDEDGALGKHTYHDEVLLESGGGEWFFISHTELRGLLYTAATNAGANVRPNCTVTAVDAVARQVTLASGEVVTGDVIIGADGPKGICRETVVGAPTTGTPTGTTLYNATMSAEDVAKVSEMMGGPEESEVAVYVWYGDGWCLYSYQMNPQGDHALHLYGPDDGQDGTWSDEPSVSLPKLLENLEPKLAKFVENASLAVRVRMMDYGMAEDWVHETSDRLLIIGEAAHPFPPGALQTAAMSMEDAAVLGKLFSHLKSEDQIGNMVCGFQDIREERCKMALEREVYRAQVFTLKKGPEQEARDKTLRLLNKDKGFDLGLYSLEEPRVLFAYDCEDQGEEWWQSWGLLRERAHNRRGNPLKVTMHVEVQAGSTSV</sequence>
<evidence type="ECO:0000313" key="2">
    <source>
        <dbReference type="Proteomes" id="UP001148662"/>
    </source>
</evidence>
<proteinExistence type="predicted"/>
<reference evidence="1" key="1">
    <citation type="submission" date="2022-07" db="EMBL/GenBank/DDBJ databases">
        <title>Genome Sequence of Phlebia brevispora.</title>
        <authorList>
            <person name="Buettner E."/>
        </authorList>
    </citation>
    <scope>NUCLEOTIDE SEQUENCE</scope>
    <source>
        <strain evidence="1">MPL23</strain>
    </source>
</reference>
<dbReference type="Proteomes" id="UP001148662">
    <property type="component" value="Unassembled WGS sequence"/>
</dbReference>
<accession>A0ACC1RPJ1</accession>
<keyword evidence="2" id="KW-1185">Reference proteome</keyword>
<dbReference type="EMBL" id="JANHOG010002536">
    <property type="protein sequence ID" value="KAJ3522425.1"/>
    <property type="molecule type" value="Genomic_DNA"/>
</dbReference>
<comment type="caution">
    <text evidence="1">The sequence shown here is derived from an EMBL/GenBank/DDBJ whole genome shotgun (WGS) entry which is preliminary data.</text>
</comment>
<evidence type="ECO:0000313" key="1">
    <source>
        <dbReference type="EMBL" id="KAJ3522425.1"/>
    </source>
</evidence>
<organism evidence="1 2">
    <name type="scientific">Phlebia brevispora</name>
    <dbReference type="NCBI Taxonomy" id="194682"/>
    <lineage>
        <taxon>Eukaryota</taxon>
        <taxon>Fungi</taxon>
        <taxon>Dikarya</taxon>
        <taxon>Basidiomycota</taxon>
        <taxon>Agaricomycotina</taxon>
        <taxon>Agaricomycetes</taxon>
        <taxon>Polyporales</taxon>
        <taxon>Meruliaceae</taxon>
        <taxon>Phlebia</taxon>
    </lineage>
</organism>
<gene>
    <name evidence="1" type="ORF">NM688_g8876</name>
</gene>
<protein>
    <submittedName>
        <fullName evidence="1">Uncharacterized protein</fullName>
    </submittedName>
</protein>
<name>A0ACC1RPJ1_9APHY</name>